<feature type="domain" description="IrrE N-terminal-like" evidence="1">
    <location>
        <begin position="166"/>
        <end position="295"/>
    </location>
</feature>
<proteinExistence type="predicted"/>
<name>A0ABT4I701_9ACTO</name>
<dbReference type="Gene3D" id="1.10.10.2910">
    <property type="match status" value="1"/>
</dbReference>
<dbReference type="PANTHER" id="PTHR43236:SF2">
    <property type="entry name" value="BLL0069 PROTEIN"/>
    <property type="match status" value="1"/>
</dbReference>
<evidence type="ECO:0000313" key="2">
    <source>
        <dbReference type="EMBL" id="MCZ0857010.1"/>
    </source>
</evidence>
<keyword evidence="3" id="KW-1185">Reference proteome</keyword>
<dbReference type="PANTHER" id="PTHR43236">
    <property type="entry name" value="ANTITOXIN HIGA1"/>
    <property type="match status" value="1"/>
</dbReference>
<dbReference type="InterPro" id="IPR052345">
    <property type="entry name" value="Rad_response_metalloprotease"/>
</dbReference>
<evidence type="ECO:0000313" key="3">
    <source>
        <dbReference type="Proteomes" id="UP001072034"/>
    </source>
</evidence>
<dbReference type="Pfam" id="PF06114">
    <property type="entry name" value="Peptidase_M78"/>
    <property type="match status" value="1"/>
</dbReference>
<dbReference type="RefSeq" id="WP_268916683.1">
    <property type="nucleotide sequence ID" value="NZ_JAPTMY010000004.1"/>
</dbReference>
<reference evidence="2" key="1">
    <citation type="submission" date="2022-10" db="EMBL/GenBank/DDBJ databases">
        <title>Genome sequence of Actinomyces israelii ATCC 10048.</title>
        <authorList>
            <person name="Watt R.M."/>
            <person name="Tong W.M."/>
        </authorList>
    </citation>
    <scope>NUCLEOTIDE SEQUENCE</scope>
    <source>
        <strain evidence="2">ATCC 10048</strain>
    </source>
</reference>
<dbReference type="InterPro" id="IPR010359">
    <property type="entry name" value="IrrE_HExxH"/>
</dbReference>
<dbReference type="EMBL" id="JAPTMY010000004">
    <property type="protein sequence ID" value="MCZ0857010.1"/>
    <property type="molecule type" value="Genomic_DNA"/>
</dbReference>
<accession>A0ABT4I701</accession>
<protein>
    <submittedName>
        <fullName evidence="2">ImmA/IrrE family metallo-endopeptidase</fullName>
    </submittedName>
</protein>
<gene>
    <name evidence="2" type="ORF">OHJ16_02970</name>
</gene>
<sequence>MVVRVEVAPALLRWAVDRAGWDEKTAESRAPYLDEWIRGARRPTLKQIEDFSRATHAPFGQLFLPEPPDEPLPIPDMRTVGGDGVSKPSGDLLDTIYLCQNRQEWYREYLLEEGAPAVEIVGSAVREEDPAAVAERVRTALRLHDDTASHRSRREGMRRELIDRIEELGVLVMVSGIVGSNTRRRLDPREFRGFALVDSMAPLIFVNGRDTQAAQVFTLVHELAHLCLGGSALSDPSDVARPGVGEERWCNAVAAAALVPKAALRAEYRGDVGVEALEGLAGCFGVSTLVVLNRLYDLRLISWDVFRRTYGAEHERLMSLMAERRPSDGGSYGWN</sequence>
<organism evidence="2 3">
    <name type="scientific">Actinomyces israelii</name>
    <dbReference type="NCBI Taxonomy" id="1659"/>
    <lineage>
        <taxon>Bacteria</taxon>
        <taxon>Bacillati</taxon>
        <taxon>Actinomycetota</taxon>
        <taxon>Actinomycetes</taxon>
        <taxon>Actinomycetales</taxon>
        <taxon>Actinomycetaceae</taxon>
        <taxon>Actinomyces</taxon>
    </lineage>
</organism>
<dbReference type="Proteomes" id="UP001072034">
    <property type="component" value="Unassembled WGS sequence"/>
</dbReference>
<evidence type="ECO:0000259" key="1">
    <source>
        <dbReference type="Pfam" id="PF06114"/>
    </source>
</evidence>
<comment type="caution">
    <text evidence="2">The sequence shown here is derived from an EMBL/GenBank/DDBJ whole genome shotgun (WGS) entry which is preliminary data.</text>
</comment>